<dbReference type="PROSITE" id="PS51257">
    <property type="entry name" value="PROKAR_LIPOPROTEIN"/>
    <property type="match status" value="1"/>
</dbReference>
<evidence type="ECO:0000256" key="2">
    <source>
        <dbReference type="ARBA" id="ARBA00008610"/>
    </source>
</evidence>
<proteinExistence type="inferred from homology"/>
<evidence type="ECO:0000256" key="7">
    <source>
        <dbReference type="SAM" id="MobiDB-lite"/>
    </source>
</evidence>
<dbReference type="InterPro" id="IPR050957">
    <property type="entry name" value="BMP_lipoprotein"/>
</dbReference>
<evidence type="ECO:0000256" key="1">
    <source>
        <dbReference type="ARBA" id="ARBA00004193"/>
    </source>
</evidence>
<protein>
    <submittedName>
        <fullName evidence="10">BMP family ABC transporter substrate-binding protein</fullName>
    </submittedName>
</protein>
<dbReference type="PANTHER" id="PTHR34296">
    <property type="entry name" value="TRANSCRIPTIONAL ACTIVATOR PROTEIN MED"/>
    <property type="match status" value="1"/>
</dbReference>
<feature type="compositionally biased region" description="Acidic residues" evidence="7">
    <location>
        <begin position="54"/>
        <end position="72"/>
    </location>
</feature>
<dbReference type="InterPro" id="IPR003760">
    <property type="entry name" value="PnrA-like"/>
</dbReference>
<comment type="subcellular location">
    <subcellularLocation>
        <location evidence="1">Cell membrane</location>
        <topology evidence="1">Lipid-anchor</topology>
    </subcellularLocation>
</comment>
<evidence type="ECO:0000313" key="11">
    <source>
        <dbReference type="Proteomes" id="UP000230914"/>
    </source>
</evidence>
<dbReference type="Proteomes" id="UP000230914">
    <property type="component" value="Unassembled WGS sequence"/>
</dbReference>
<accession>A0A2G6K9R1</accession>
<dbReference type="AlphaFoldDB" id="A0A2G6K9R1"/>
<evidence type="ECO:0000313" key="10">
    <source>
        <dbReference type="EMBL" id="PIE32401.1"/>
    </source>
</evidence>
<keyword evidence="3" id="KW-1003">Cell membrane</keyword>
<gene>
    <name evidence="10" type="ORF">CSA55_03585</name>
</gene>
<feature type="region of interest" description="Disordered" evidence="7">
    <location>
        <begin position="27"/>
        <end position="72"/>
    </location>
</feature>
<keyword evidence="4 8" id="KW-0732">Signal</keyword>
<sequence length="375" mass="38390">MIKNRSSYRRLIAALAVVGLVAAGCGGDDASESDGSSAPTEASASETDGTSTSETDDASASEAETTVDAEASEAGEAGPFRIAIVAPSAQNDLAFSQSMVDAVNSLKDDRDIQVDITDSTYVVADAAAAIRGYAEDGYDLVIAHGSQYGAPLQEIAPDFPDVAFAWGTLVDTFGMPNVSSYSVRSDEGAYVMGAIAAQISKSGVIGLVGPIEVGDAKLYSDGFKAGAEAQKPDIDVNINYIDSFSDVNLAAEAANAHVSAGADVLTGTAQMVVGATGVIREAGGAWFGNEVNQISLAPDNVVASQVYHWEVLLTDLVAEIEAGNLGGHIYEANLANGGIVIEYNDGYDLPDDVKAVADEIVAGIIDGSITTGASE</sequence>
<dbReference type="SUPFAM" id="SSF53822">
    <property type="entry name" value="Periplasmic binding protein-like I"/>
    <property type="match status" value="1"/>
</dbReference>
<dbReference type="CDD" id="cd06304">
    <property type="entry name" value="PBP1_BmpA_Med_PnrA-like"/>
    <property type="match status" value="1"/>
</dbReference>
<dbReference type="PANTHER" id="PTHR34296:SF2">
    <property type="entry name" value="ABC TRANSPORTER GUANOSINE-BINDING PROTEIN NUPN"/>
    <property type="match status" value="1"/>
</dbReference>
<feature type="domain" description="ABC transporter substrate-binding protein PnrA-like" evidence="9">
    <location>
        <begin position="81"/>
        <end position="348"/>
    </location>
</feature>
<feature type="compositionally biased region" description="Low complexity" evidence="7">
    <location>
        <begin position="33"/>
        <end position="53"/>
    </location>
</feature>
<evidence type="ECO:0000259" key="9">
    <source>
        <dbReference type="Pfam" id="PF02608"/>
    </source>
</evidence>
<evidence type="ECO:0000256" key="3">
    <source>
        <dbReference type="ARBA" id="ARBA00022475"/>
    </source>
</evidence>
<dbReference type="EMBL" id="PDSL01000050">
    <property type="protein sequence ID" value="PIE32401.1"/>
    <property type="molecule type" value="Genomic_DNA"/>
</dbReference>
<organism evidence="10 11">
    <name type="scientific">Ilumatobacter coccineus</name>
    <dbReference type="NCBI Taxonomy" id="467094"/>
    <lineage>
        <taxon>Bacteria</taxon>
        <taxon>Bacillati</taxon>
        <taxon>Actinomycetota</taxon>
        <taxon>Acidimicrobiia</taxon>
        <taxon>Acidimicrobiales</taxon>
        <taxon>Ilumatobacteraceae</taxon>
        <taxon>Ilumatobacter</taxon>
    </lineage>
</organism>
<dbReference type="Pfam" id="PF02608">
    <property type="entry name" value="Bmp"/>
    <property type="match status" value="1"/>
</dbReference>
<evidence type="ECO:0000256" key="8">
    <source>
        <dbReference type="SAM" id="SignalP"/>
    </source>
</evidence>
<evidence type="ECO:0000256" key="6">
    <source>
        <dbReference type="ARBA" id="ARBA00023288"/>
    </source>
</evidence>
<feature type="signal peptide" evidence="8">
    <location>
        <begin position="1"/>
        <end position="30"/>
    </location>
</feature>
<evidence type="ECO:0000256" key="5">
    <source>
        <dbReference type="ARBA" id="ARBA00023136"/>
    </source>
</evidence>
<dbReference type="Gene3D" id="3.40.50.2300">
    <property type="match status" value="2"/>
</dbReference>
<dbReference type="InterPro" id="IPR028082">
    <property type="entry name" value="Peripla_BP_I"/>
</dbReference>
<comment type="similarity">
    <text evidence="2">Belongs to the BMP lipoprotein family.</text>
</comment>
<comment type="caution">
    <text evidence="10">The sequence shown here is derived from an EMBL/GenBank/DDBJ whole genome shotgun (WGS) entry which is preliminary data.</text>
</comment>
<reference evidence="10 11" key="1">
    <citation type="submission" date="2017-10" db="EMBL/GenBank/DDBJ databases">
        <title>Novel microbial diversity and functional potential in the marine mammal oral microbiome.</title>
        <authorList>
            <person name="Dudek N.K."/>
            <person name="Sun C.L."/>
            <person name="Burstein D."/>
            <person name="Kantor R.S."/>
            <person name="Aliaga Goltsman D.S."/>
            <person name="Bik E.M."/>
            <person name="Thomas B.C."/>
            <person name="Banfield J.F."/>
            <person name="Relman D.A."/>
        </authorList>
    </citation>
    <scope>NUCLEOTIDE SEQUENCE [LARGE SCALE GENOMIC DNA]</scope>
    <source>
        <strain evidence="10">DOLJORAL78_61_10</strain>
    </source>
</reference>
<feature type="chain" id="PRO_5013848932" evidence="8">
    <location>
        <begin position="31"/>
        <end position="375"/>
    </location>
</feature>
<keyword evidence="5" id="KW-0472">Membrane</keyword>
<keyword evidence="6" id="KW-0449">Lipoprotein</keyword>
<dbReference type="GO" id="GO:0005886">
    <property type="term" value="C:plasma membrane"/>
    <property type="evidence" value="ECO:0007669"/>
    <property type="project" value="UniProtKB-SubCell"/>
</dbReference>
<name>A0A2G6K9R1_9ACTN</name>
<evidence type="ECO:0000256" key="4">
    <source>
        <dbReference type="ARBA" id="ARBA00022729"/>
    </source>
</evidence>